<feature type="non-terminal residue" evidence="1">
    <location>
        <position position="89"/>
    </location>
</feature>
<reference evidence="1" key="1">
    <citation type="submission" date="2022-08" db="EMBL/GenBank/DDBJ databases">
        <authorList>
            <person name="Gutierrez-Valencia J."/>
        </authorList>
    </citation>
    <scope>NUCLEOTIDE SEQUENCE</scope>
</reference>
<keyword evidence="2" id="KW-1185">Reference proteome</keyword>
<dbReference type="Proteomes" id="UP001154282">
    <property type="component" value="Unassembled WGS sequence"/>
</dbReference>
<name>A0AAV0HRL0_9ROSI</name>
<gene>
    <name evidence="1" type="ORF">LITE_LOCUS5501</name>
</gene>
<dbReference type="AlphaFoldDB" id="A0AAV0HRL0"/>
<sequence>MSHNNSRNQLPATLSRSPDLSRAAVSLALGRIPTASFSFTKSVSHRRVYKFTPFMVRVRLSPEHHRRLFGATSPSSQCHPRGFAVILNL</sequence>
<evidence type="ECO:0000313" key="2">
    <source>
        <dbReference type="Proteomes" id="UP001154282"/>
    </source>
</evidence>
<comment type="caution">
    <text evidence="1">The sequence shown here is derived from an EMBL/GenBank/DDBJ whole genome shotgun (WGS) entry which is preliminary data.</text>
</comment>
<evidence type="ECO:0000313" key="1">
    <source>
        <dbReference type="EMBL" id="CAI0387553.1"/>
    </source>
</evidence>
<organism evidence="1 2">
    <name type="scientific">Linum tenue</name>
    <dbReference type="NCBI Taxonomy" id="586396"/>
    <lineage>
        <taxon>Eukaryota</taxon>
        <taxon>Viridiplantae</taxon>
        <taxon>Streptophyta</taxon>
        <taxon>Embryophyta</taxon>
        <taxon>Tracheophyta</taxon>
        <taxon>Spermatophyta</taxon>
        <taxon>Magnoliopsida</taxon>
        <taxon>eudicotyledons</taxon>
        <taxon>Gunneridae</taxon>
        <taxon>Pentapetalae</taxon>
        <taxon>rosids</taxon>
        <taxon>fabids</taxon>
        <taxon>Malpighiales</taxon>
        <taxon>Linaceae</taxon>
        <taxon>Linum</taxon>
    </lineage>
</organism>
<dbReference type="EMBL" id="CAMGYJ010000002">
    <property type="protein sequence ID" value="CAI0387553.1"/>
    <property type="molecule type" value="Genomic_DNA"/>
</dbReference>
<protein>
    <submittedName>
        <fullName evidence="1">Uncharacterized protein</fullName>
    </submittedName>
</protein>
<proteinExistence type="predicted"/>
<accession>A0AAV0HRL0</accession>